<accession>A0A1I0VSY5</accession>
<dbReference type="Gene3D" id="3.30.565.10">
    <property type="entry name" value="Histidine kinase-like ATPase, C-terminal domain"/>
    <property type="match status" value="1"/>
</dbReference>
<evidence type="ECO:0000313" key="14">
    <source>
        <dbReference type="Proteomes" id="UP000198838"/>
    </source>
</evidence>
<dbReference type="SUPFAM" id="SSF47384">
    <property type="entry name" value="Homodimeric domain of signal transducing histidine kinase"/>
    <property type="match status" value="1"/>
</dbReference>
<dbReference type="SMART" id="SM00388">
    <property type="entry name" value="HisKA"/>
    <property type="match status" value="1"/>
</dbReference>
<proteinExistence type="inferred from homology"/>
<dbReference type="InterPro" id="IPR011006">
    <property type="entry name" value="CheY-like_superfamily"/>
</dbReference>
<feature type="modified residue" description="4-aspartylphosphate" evidence="10">
    <location>
        <position position="930"/>
    </location>
</feature>
<dbReference type="Proteomes" id="UP000198838">
    <property type="component" value="Unassembled WGS sequence"/>
</dbReference>
<keyword evidence="6 13" id="KW-0808">Transferase</keyword>
<evidence type="ECO:0000256" key="7">
    <source>
        <dbReference type="ARBA" id="ARBA00023012"/>
    </source>
</evidence>
<keyword evidence="5 10" id="KW-0597">Phosphoprotein</keyword>
<evidence type="ECO:0000259" key="12">
    <source>
        <dbReference type="PROSITE" id="PS50110"/>
    </source>
</evidence>
<evidence type="ECO:0000313" key="13">
    <source>
        <dbReference type="EMBL" id="SFA79117.1"/>
    </source>
</evidence>
<dbReference type="OrthoDB" id="9803190at2"/>
<evidence type="ECO:0000256" key="6">
    <source>
        <dbReference type="ARBA" id="ARBA00022777"/>
    </source>
</evidence>
<evidence type="ECO:0000256" key="4">
    <source>
        <dbReference type="ARBA" id="ARBA00018672"/>
    </source>
</evidence>
<comment type="similarity">
    <text evidence="2">In the N-terminal section; belongs to the phytochrome family.</text>
</comment>
<organism evidence="13 14">
    <name type="scientific">Acetitomaculum ruminis DSM 5522</name>
    <dbReference type="NCBI Taxonomy" id="1120918"/>
    <lineage>
        <taxon>Bacteria</taxon>
        <taxon>Bacillati</taxon>
        <taxon>Bacillota</taxon>
        <taxon>Clostridia</taxon>
        <taxon>Lachnospirales</taxon>
        <taxon>Lachnospiraceae</taxon>
        <taxon>Acetitomaculum</taxon>
    </lineage>
</organism>
<dbReference type="SMART" id="SM00448">
    <property type="entry name" value="REC"/>
    <property type="match status" value="1"/>
</dbReference>
<dbReference type="EC" id="2.7.13.3" evidence="3"/>
<dbReference type="PRINTS" id="PR00344">
    <property type="entry name" value="BCTRLSENSOR"/>
</dbReference>
<dbReference type="GO" id="GO:0000155">
    <property type="term" value="F:phosphorelay sensor kinase activity"/>
    <property type="evidence" value="ECO:0007669"/>
    <property type="project" value="InterPro"/>
</dbReference>
<dbReference type="PROSITE" id="PS50110">
    <property type="entry name" value="RESPONSE_REGULATORY"/>
    <property type="match status" value="1"/>
</dbReference>
<dbReference type="InterPro" id="IPR003661">
    <property type="entry name" value="HisK_dim/P_dom"/>
</dbReference>
<dbReference type="InterPro" id="IPR001789">
    <property type="entry name" value="Sig_transdc_resp-reg_receiver"/>
</dbReference>
<evidence type="ECO:0000256" key="9">
    <source>
        <dbReference type="ARBA" id="ARBA00074306"/>
    </source>
</evidence>
<dbReference type="SUPFAM" id="SSF52172">
    <property type="entry name" value="CheY-like"/>
    <property type="match status" value="1"/>
</dbReference>
<evidence type="ECO:0000256" key="3">
    <source>
        <dbReference type="ARBA" id="ARBA00012438"/>
    </source>
</evidence>
<dbReference type="InterPro" id="IPR004358">
    <property type="entry name" value="Sig_transdc_His_kin-like_C"/>
</dbReference>
<dbReference type="InterPro" id="IPR036097">
    <property type="entry name" value="HisK_dim/P_sf"/>
</dbReference>
<evidence type="ECO:0000256" key="10">
    <source>
        <dbReference type="PROSITE-ProRule" id="PRU00169"/>
    </source>
</evidence>
<gene>
    <name evidence="13" type="ORF">SAMN05216249_102163</name>
</gene>
<dbReference type="SMART" id="SM00387">
    <property type="entry name" value="HATPase_c"/>
    <property type="match status" value="1"/>
</dbReference>
<dbReference type="PROSITE" id="PS50109">
    <property type="entry name" value="HIS_KIN"/>
    <property type="match status" value="1"/>
</dbReference>
<evidence type="ECO:0000256" key="1">
    <source>
        <dbReference type="ARBA" id="ARBA00000085"/>
    </source>
</evidence>
<dbReference type="Pfam" id="PF02518">
    <property type="entry name" value="HATPase_c"/>
    <property type="match status" value="1"/>
</dbReference>
<protein>
    <recommendedName>
        <fullName evidence="9">Circadian input-output histidine kinase CikA</fullName>
        <ecNumber evidence="3">2.7.13.3</ecNumber>
    </recommendedName>
    <alternativeName>
        <fullName evidence="4">Stage 0 sporulation protein A homolog</fullName>
    </alternativeName>
</protein>
<evidence type="ECO:0000259" key="11">
    <source>
        <dbReference type="PROSITE" id="PS50109"/>
    </source>
</evidence>
<dbReference type="CDD" id="cd00082">
    <property type="entry name" value="HisKA"/>
    <property type="match status" value="1"/>
</dbReference>
<reference evidence="13 14" key="1">
    <citation type="submission" date="2016-10" db="EMBL/GenBank/DDBJ databases">
        <authorList>
            <person name="de Groot N.N."/>
        </authorList>
    </citation>
    <scope>NUCLEOTIDE SEQUENCE [LARGE SCALE GENOMIC DNA]</scope>
    <source>
        <strain evidence="13 14">DSM 5522</strain>
    </source>
</reference>
<dbReference type="CDD" id="cd17546">
    <property type="entry name" value="REC_hyHK_CKI1_RcsC-like"/>
    <property type="match status" value="1"/>
</dbReference>
<dbReference type="InterPro" id="IPR005467">
    <property type="entry name" value="His_kinase_dom"/>
</dbReference>
<dbReference type="Gene3D" id="1.10.287.130">
    <property type="match status" value="1"/>
</dbReference>
<name>A0A1I0VSY5_9FIRM</name>
<feature type="domain" description="Response regulatory" evidence="12">
    <location>
        <begin position="878"/>
        <end position="1000"/>
    </location>
</feature>
<comment type="function">
    <text evidence="8">May play the central regulatory role in sporulation. It may be an element of the effector pathway responsible for the activation of sporulation genes in response to nutritional stress. Spo0A may act in concert with spo0H (a sigma factor) to control the expression of some genes that are critical to the sporulation process.</text>
</comment>
<evidence type="ECO:0000256" key="8">
    <source>
        <dbReference type="ARBA" id="ARBA00024867"/>
    </source>
</evidence>
<dbReference type="Pfam" id="PF00512">
    <property type="entry name" value="HisKA"/>
    <property type="match status" value="1"/>
</dbReference>
<dbReference type="SUPFAM" id="SSF55874">
    <property type="entry name" value="ATPase domain of HSP90 chaperone/DNA topoisomerase II/histidine kinase"/>
    <property type="match status" value="1"/>
</dbReference>
<evidence type="ECO:0000256" key="5">
    <source>
        <dbReference type="ARBA" id="ARBA00022553"/>
    </source>
</evidence>
<dbReference type="CDD" id="cd16922">
    <property type="entry name" value="HATPase_EvgS-ArcB-TorS-like"/>
    <property type="match status" value="1"/>
</dbReference>
<keyword evidence="7" id="KW-0902">Two-component regulatory system</keyword>
<keyword evidence="6 13" id="KW-0418">Kinase</keyword>
<dbReference type="InterPro" id="IPR036890">
    <property type="entry name" value="HATPase_C_sf"/>
</dbReference>
<dbReference type="Pfam" id="PF00072">
    <property type="entry name" value="Response_reg"/>
    <property type="match status" value="1"/>
</dbReference>
<feature type="domain" description="Histidine kinase" evidence="11">
    <location>
        <begin position="627"/>
        <end position="851"/>
    </location>
</feature>
<dbReference type="EMBL" id="FOJY01000002">
    <property type="protein sequence ID" value="SFA79117.1"/>
    <property type="molecule type" value="Genomic_DNA"/>
</dbReference>
<dbReference type="AlphaFoldDB" id="A0A1I0VSY5"/>
<sequence>MDILEKCIFNFIKETSKKEIDLKLSLNKFLKEVAKTLKIDQVFVSSIVADTKDYVVIAEWSRENKRAFVDLPLTITQENIRDIGMDYANLGYSRRHVMGTPDGDSVLHTGIYYKKHLKGAVIFGQFRDFEYGKTEIEAIRFLASFLARYVYGMEGFERAFDPNLIMKKEMVAFLRECTVSLENTFDIDRTLKALITSFRQKFDFSRVSITTFVDEENHFKFRYCSSSTDVENLEGQVFALKEQTYEEMRDRFNDRGYVVNAGEYEFSSKMISLNVAMLEGGLFYGAFNIEMVGDYVFTESICELALRFANLFSSYIARIDSQKYISQIKEFHDNFLDLIYNALPIGFVQISTDFDNPIIKKININALDSLEIDHNDADILLGQKSAFSFIFEDEIDKIIHNLEIISTEAVLNSHDFKLKIRSIKGKNRWITGSIIYTRNYFGEPVFQIYFVDVTKSVWERKLKENIRNMERYAMLTTIAKSYASIVLLNLRKKEYTIINSSFDLKDNVKNKGDYSFLKEISREYIIDDQKDIFDNMFDIDNLVKLYNEETDELKKEFCVCYEDGSQHWIEYTCVFLTGLYLKEKIVVCMTRVLDKERSERAEQKKLLEDALNAATRANKAKTDFLSNMSHDIRTPMNGIMGITDIALMNLNNEEKVKDALEKISVQSKHLLKLINDILDMSKIESGRMVLHSDTFNIKQIAFNSIDAILTQASQKNISIKANVDQVTDEMVIGDNLRVNQILINLLGNAVKFTHENGTVSLIVIQDKEKIKDLASYRFIVKDTGIGINPEDIEKIFEPFERGENPNAIKNEGSGLGLSITKHLVDIMGGKLKVRSEKNKGSEFEVLLVFKIAQGQYEEIEYLPEEMGKVQIPDLKGINILLAEDNELNIEIAKNLLESTGAMVDVALNGEESIEKFVNKPQDYYSIIFMDIQMPKLNGYKAARAIRQFEKDNGYTQIPIVAMTANAFDEDRIKSLENGMNYHISKPIDVKELMRVLQKYIKDVCVMK</sequence>
<dbReference type="STRING" id="1120918.SAMN05216249_102163"/>
<dbReference type="RefSeq" id="WP_092870227.1">
    <property type="nucleotide sequence ID" value="NZ_FOJY01000002.1"/>
</dbReference>
<dbReference type="PANTHER" id="PTHR45339">
    <property type="entry name" value="HYBRID SIGNAL TRANSDUCTION HISTIDINE KINASE J"/>
    <property type="match status" value="1"/>
</dbReference>
<comment type="catalytic activity">
    <reaction evidence="1">
        <text>ATP + protein L-histidine = ADP + protein N-phospho-L-histidine.</text>
        <dbReference type="EC" id="2.7.13.3"/>
    </reaction>
</comment>
<keyword evidence="14" id="KW-1185">Reference proteome</keyword>
<dbReference type="InterPro" id="IPR003594">
    <property type="entry name" value="HATPase_dom"/>
</dbReference>
<dbReference type="Gene3D" id="3.40.50.2300">
    <property type="match status" value="1"/>
</dbReference>
<evidence type="ECO:0000256" key="2">
    <source>
        <dbReference type="ARBA" id="ARBA00006402"/>
    </source>
</evidence>
<dbReference type="FunFam" id="3.30.565.10:FF:000010">
    <property type="entry name" value="Sensor histidine kinase RcsC"/>
    <property type="match status" value="1"/>
</dbReference>
<dbReference type="PANTHER" id="PTHR45339:SF5">
    <property type="entry name" value="HISTIDINE KINASE"/>
    <property type="match status" value="1"/>
</dbReference>